<dbReference type="Pfam" id="PF07670">
    <property type="entry name" value="Gate"/>
    <property type="match status" value="1"/>
</dbReference>
<gene>
    <name evidence="3" type="ORF">GZ78_00095</name>
</gene>
<reference evidence="3 4" key="1">
    <citation type="submission" date="2014-06" db="EMBL/GenBank/DDBJ databases">
        <title>Whole Genome Sequences of Three Symbiotic Endozoicomonas Bacteria.</title>
        <authorList>
            <person name="Neave M.J."/>
            <person name="Apprill A."/>
            <person name="Voolstra C.R."/>
        </authorList>
    </citation>
    <scope>NUCLEOTIDE SEQUENCE [LARGE SCALE GENOMIC DNA]</scope>
    <source>
        <strain evidence="3 4">DSM 25634</strain>
    </source>
</reference>
<dbReference type="PANTHER" id="PTHR35793:SF2">
    <property type="entry name" value="INNER MEMBRANE PROTEIN YJIG"/>
    <property type="match status" value="1"/>
</dbReference>
<organism evidence="3 4">
    <name type="scientific">Endozoicomonas numazuensis</name>
    <dbReference type="NCBI Taxonomy" id="1137799"/>
    <lineage>
        <taxon>Bacteria</taxon>
        <taxon>Pseudomonadati</taxon>
        <taxon>Pseudomonadota</taxon>
        <taxon>Gammaproteobacteria</taxon>
        <taxon>Oceanospirillales</taxon>
        <taxon>Endozoicomonadaceae</taxon>
        <taxon>Endozoicomonas</taxon>
    </lineage>
</organism>
<dbReference type="NCBIfam" id="NF007811">
    <property type="entry name" value="PRK10519.1"/>
    <property type="match status" value="1"/>
</dbReference>
<dbReference type="InterPro" id="IPR052549">
    <property type="entry name" value="SpmB"/>
</dbReference>
<feature type="transmembrane region" description="Helical" evidence="1">
    <location>
        <begin position="106"/>
        <end position="128"/>
    </location>
</feature>
<sequence>MSKAAATEQKKMITDIFVEGARKGWAIGTSSTIPNVMMAFIIIKALTITGALDMLSSVFGPVMGVVGLPGEGAAVLMSAIMSMGGAVGVTVGLLSEGLLQARDIAILAPAIYLMGSTIQYAGRILGVIGTEARYYPVLFGICILNAFMAMFVMNILV</sequence>
<evidence type="ECO:0000313" key="4">
    <source>
        <dbReference type="Proteomes" id="UP000028073"/>
    </source>
</evidence>
<dbReference type="STRING" id="1137799.GZ78_00095"/>
<evidence type="ECO:0000259" key="2">
    <source>
        <dbReference type="Pfam" id="PF07670"/>
    </source>
</evidence>
<protein>
    <recommendedName>
        <fullName evidence="2">Nucleoside transporter/FeoB GTPase Gate domain-containing protein</fullName>
    </recommendedName>
</protein>
<dbReference type="InterPro" id="IPR011642">
    <property type="entry name" value="Gate_dom"/>
</dbReference>
<feature type="transmembrane region" description="Helical" evidence="1">
    <location>
        <begin position="134"/>
        <end position="156"/>
    </location>
</feature>
<feature type="domain" description="Nucleoside transporter/FeoB GTPase Gate" evidence="2">
    <location>
        <begin position="32"/>
        <end position="125"/>
    </location>
</feature>
<dbReference type="AlphaFoldDB" id="A0A081NJG1"/>
<evidence type="ECO:0000313" key="3">
    <source>
        <dbReference type="EMBL" id="KEQ18584.1"/>
    </source>
</evidence>
<dbReference type="GO" id="GO:0005886">
    <property type="term" value="C:plasma membrane"/>
    <property type="evidence" value="ECO:0007669"/>
    <property type="project" value="TreeGrafter"/>
</dbReference>
<name>A0A081NJG1_9GAMM</name>
<keyword evidence="4" id="KW-1185">Reference proteome</keyword>
<keyword evidence="1" id="KW-0812">Transmembrane</keyword>
<accession>A0A081NJG1</accession>
<dbReference type="EMBL" id="JOKH01000001">
    <property type="protein sequence ID" value="KEQ18584.1"/>
    <property type="molecule type" value="Genomic_DNA"/>
</dbReference>
<dbReference type="OrthoDB" id="5339503at2"/>
<dbReference type="PANTHER" id="PTHR35793">
    <property type="entry name" value="INNER MEMBRANE PROTEIN YJIG"/>
    <property type="match status" value="1"/>
</dbReference>
<comment type="caution">
    <text evidence="3">The sequence shown here is derived from an EMBL/GenBank/DDBJ whole genome shotgun (WGS) entry which is preliminary data.</text>
</comment>
<dbReference type="Proteomes" id="UP000028073">
    <property type="component" value="Unassembled WGS sequence"/>
</dbReference>
<keyword evidence="1" id="KW-0472">Membrane</keyword>
<feature type="transmembrane region" description="Helical" evidence="1">
    <location>
        <begin position="72"/>
        <end position="94"/>
    </location>
</feature>
<evidence type="ECO:0000256" key="1">
    <source>
        <dbReference type="SAM" id="Phobius"/>
    </source>
</evidence>
<proteinExistence type="predicted"/>
<dbReference type="RefSeq" id="WP_034831770.1">
    <property type="nucleotide sequence ID" value="NZ_JOKH01000001.1"/>
</dbReference>
<keyword evidence="1" id="KW-1133">Transmembrane helix</keyword>
<dbReference type="eggNOG" id="COG0700">
    <property type="taxonomic scope" value="Bacteria"/>
</dbReference>